<protein>
    <recommendedName>
        <fullName evidence="1">PDZ domain-containing protein</fullName>
    </recommendedName>
</protein>
<gene>
    <name evidence="2" type="ORF">COU95_02145</name>
</gene>
<feature type="non-terminal residue" evidence="2">
    <location>
        <position position="1"/>
    </location>
</feature>
<reference evidence="3" key="1">
    <citation type="submission" date="2017-09" db="EMBL/GenBank/DDBJ databases">
        <title>Depth-based differentiation of microbial function through sediment-hosted aquifers and enrichment of novel symbionts in the deep terrestrial subsurface.</title>
        <authorList>
            <person name="Probst A.J."/>
            <person name="Ladd B."/>
            <person name="Jarett J.K."/>
            <person name="Geller-Mcgrath D.E."/>
            <person name="Sieber C.M.K."/>
            <person name="Emerson J.B."/>
            <person name="Anantharaman K."/>
            <person name="Thomas B.C."/>
            <person name="Malmstrom R."/>
            <person name="Stieglmeier M."/>
            <person name="Klingl A."/>
            <person name="Woyke T."/>
            <person name="Ryan C.M."/>
            <person name="Banfield J.F."/>
        </authorList>
    </citation>
    <scope>NUCLEOTIDE SEQUENCE [LARGE SCALE GENOMIC DNA]</scope>
</reference>
<evidence type="ECO:0000259" key="1">
    <source>
        <dbReference type="Pfam" id="PF13180"/>
    </source>
</evidence>
<comment type="caution">
    <text evidence="2">The sequence shown here is derived from an EMBL/GenBank/DDBJ whole genome shotgun (WGS) entry which is preliminary data.</text>
</comment>
<accession>A0A2M8L3H2</accession>
<dbReference type="InterPro" id="IPR036034">
    <property type="entry name" value="PDZ_sf"/>
</dbReference>
<dbReference type="SUPFAM" id="SSF50156">
    <property type="entry name" value="PDZ domain-like"/>
    <property type="match status" value="1"/>
</dbReference>
<organism evidence="2 3">
    <name type="scientific">Candidatus Shapirobacteria bacterium CG10_big_fil_rev_8_21_14_0_10_40_9</name>
    <dbReference type="NCBI Taxonomy" id="1974888"/>
    <lineage>
        <taxon>Bacteria</taxon>
        <taxon>Candidatus Shapironibacteriota</taxon>
    </lineage>
</organism>
<dbReference type="Proteomes" id="UP000231474">
    <property type="component" value="Unassembled WGS sequence"/>
</dbReference>
<dbReference type="InterPro" id="IPR001478">
    <property type="entry name" value="PDZ"/>
</dbReference>
<dbReference type="AlphaFoldDB" id="A0A2M8L3H2"/>
<dbReference type="Gene3D" id="2.30.42.10">
    <property type="match status" value="1"/>
</dbReference>
<evidence type="ECO:0000313" key="3">
    <source>
        <dbReference type="Proteomes" id="UP000231474"/>
    </source>
</evidence>
<name>A0A2M8L3H2_9BACT</name>
<evidence type="ECO:0000313" key="2">
    <source>
        <dbReference type="EMBL" id="PJE67480.1"/>
    </source>
</evidence>
<feature type="domain" description="PDZ" evidence="1">
    <location>
        <begin position="1"/>
        <end position="57"/>
    </location>
</feature>
<dbReference type="Pfam" id="PF13180">
    <property type="entry name" value="PDZ_2"/>
    <property type="match status" value="1"/>
</dbReference>
<dbReference type="EMBL" id="PFEK01000043">
    <property type="protein sequence ID" value="PJE67480.1"/>
    <property type="molecule type" value="Genomic_DNA"/>
</dbReference>
<sequence length="64" mass="7020">SPAEKAGVKVGDILTYMDGKRIQEAEGGLAKLISEKKVGETVEVTIWRNGEEKKVRTVLTEFEG</sequence>
<proteinExistence type="predicted"/>